<evidence type="ECO:0000256" key="11">
    <source>
        <dbReference type="SAM" id="Phobius"/>
    </source>
</evidence>
<accession>A0A367LH99</accession>
<feature type="transmembrane region" description="Helical" evidence="11">
    <location>
        <begin position="103"/>
        <end position="123"/>
    </location>
</feature>
<evidence type="ECO:0000256" key="4">
    <source>
        <dbReference type="ARBA" id="ARBA00022692"/>
    </source>
</evidence>
<dbReference type="GO" id="GO:0015031">
    <property type="term" value="P:protein transport"/>
    <property type="evidence" value="ECO:0007669"/>
    <property type="project" value="UniProtKB-KW"/>
</dbReference>
<keyword evidence="6" id="KW-0653">Protein transport</keyword>
<dbReference type="NCBIfam" id="TIGR00727">
    <property type="entry name" value="ISP4_OPT"/>
    <property type="match status" value="1"/>
</dbReference>
<dbReference type="EMBL" id="LKCN02000005">
    <property type="protein sequence ID" value="RCI13798.1"/>
    <property type="molecule type" value="Genomic_DNA"/>
</dbReference>
<dbReference type="NCBIfam" id="TIGR00728">
    <property type="entry name" value="OPT_sfam"/>
    <property type="match status" value="1"/>
</dbReference>
<dbReference type="PANTHER" id="PTHR22601">
    <property type="entry name" value="ISP4 LIKE PROTEIN"/>
    <property type="match status" value="1"/>
</dbReference>
<evidence type="ECO:0000256" key="9">
    <source>
        <dbReference type="SAM" id="Coils"/>
    </source>
</evidence>
<evidence type="ECO:0000256" key="3">
    <source>
        <dbReference type="ARBA" id="ARBA00022448"/>
    </source>
</evidence>
<feature type="transmembrane region" description="Helical" evidence="11">
    <location>
        <begin position="348"/>
        <end position="371"/>
    </location>
</feature>
<evidence type="ECO:0000256" key="6">
    <source>
        <dbReference type="ARBA" id="ARBA00022927"/>
    </source>
</evidence>
<keyword evidence="5" id="KW-0571">Peptide transport</keyword>
<evidence type="ECO:0000313" key="12">
    <source>
        <dbReference type="EMBL" id="RCI13798.1"/>
    </source>
</evidence>
<dbReference type="InterPro" id="IPR004813">
    <property type="entry name" value="OPT"/>
</dbReference>
<keyword evidence="13" id="KW-1185">Reference proteome</keyword>
<feature type="transmembrane region" description="Helical" evidence="11">
    <location>
        <begin position="477"/>
        <end position="497"/>
    </location>
</feature>
<evidence type="ECO:0000313" key="13">
    <source>
        <dbReference type="Proteomes" id="UP000253664"/>
    </source>
</evidence>
<keyword evidence="4 11" id="KW-0812">Transmembrane</keyword>
<evidence type="ECO:0000256" key="10">
    <source>
        <dbReference type="SAM" id="MobiDB-lite"/>
    </source>
</evidence>
<evidence type="ECO:0000256" key="8">
    <source>
        <dbReference type="ARBA" id="ARBA00023136"/>
    </source>
</evidence>
<feature type="transmembrane region" description="Helical" evidence="11">
    <location>
        <begin position="503"/>
        <end position="523"/>
    </location>
</feature>
<proteinExistence type="inferred from homology"/>
<feature type="transmembrane region" description="Helical" evidence="11">
    <location>
        <begin position="587"/>
        <end position="608"/>
    </location>
</feature>
<organism evidence="12 13">
    <name type="scientific">Ophiocordyceps polyrhachis-furcata BCC 54312</name>
    <dbReference type="NCBI Taxonomy" id="1330021"/>
    <lineage>
        <taxon>Eukaryota</taxon>
        <taxon>Fungi</taxon>
        <taxon>Dikarya</taxon>
        <taxon>Ascomycota</taxon>
        <taxon>Pezizomycotina</taxon>
        <taxon>Sordariomycetes</taxon>
        <taxon>Hypocreomycetidae</taxon>
        <taxon>Hypocreales</taxon>
        <taxon>Ophiocordycipitaceae</taxon>
        <taxon>Ophiocordyceps</taxon>
    </lineage>
</organism>
<keyword evidence="3" id="KW-0813">Transport</keyword>
<comment type="caution">
    <text evidence="12">The sequence shown here is derived from an EMBL/GenBank/DDBJ whole genome shotgun (WGS) entry which is preliminary data.</text>
</comment>
<comment type="subcellular location">
    <subcellularLocation>
        <location evidence="1">Membrane</location>
        <topology evidence="1">Multi-pass membrane protein</topology>
    </subcellularLocation>
</comment>
<keyword evidence="9" id="KW-0175">Coiled coil</keyword>
<feature type="coiled-coil region" evidence="9">
    <location>
        <begin position="1453"/>
        <end position="1487"/>
    </location>
</feature>
<name>A0A367LH99_9HYPO</name>
<sequence length="1608" mass="179183">MGLKDRFGVGSREMPAEATGAEIRPTVSANHNPDRELRRFRKQHKWDPFLDIDKLDNIDDALASGNVDKEAAIDESLIQEDSPYPEVRSSVPPHDIDVPVNTVRAWVIGGLLCTIVAACNILLNLRRTPISITSTVVQLVAYPIGVGWSRVMPDVSCTIFGYRLSLNPGPFNVKEHTLITMMTAAGSTISYSIDILLAQEIFYKQEFKWGFQILLMLSTQAMGFGIAGIARRFLVWPSSMVWPATLITCSVMYSLHDHRASDPAQTNGWSIGRYKFFLIVALVAFAWEWFPLVIAPFLSLFMFATWIAPKNVVVNQIFGGQSGLGLLPISFDWAVVIAFLNSPLQTPAFAIFNVLAGIMLTAIGAIGLAWAGPEFYRYLPLSANQNFDRFAQPYNTSRILTPDFTVNETAYQAYSPILLGPTFSLSYGLSFATLISTITHVALFYGVDVWNRARDSKYEEPDVHLKLMRKYREAPEWWFLSIFAISFAFGMIASQFWRTHLTWWAYIICILIGVVLFIPIGMVQAITNQQTGLNVITEMIIGYMMPGRPVAMMLFKSWGYMLSYNGLTYISDMKVGHYMKIPPRSMFAAQAFAVIWLSFVQISTYNFLRGNIDGICTPTQSQGLTCPNARTFYNASVIWGVIGPRKVFGAGGIYSWTNWFWLIGFAVPLIQFLAARRWPRSWARYLVSPALFGAASMMPPATLFYLFQWVIVGLVFNFFVRRQFFGWWIKQYSAAWLSGDAPGRQLFEPSADSLRYHSLSPSFTSKKQPFCGPRRSIARRGTEVFVAVGREIRWADLVYLRDDWFAKQPRSIGVKREDDAFDGIDCAAGFRTLKTPVADDIRQLVISPDASHLAILTTHTVHICILPDSSHLTAQDKGPMRPKIFTLGPTTHVTSRSAVASAVWHPLGVKGSCVVTVTTDAIVRLWELSAVDRWSADKPATSIDLKRLVDGTTLDQDFAAPSVATNKAFSPDSFEMEVAAATFAAKGSGGWSPMTLWVAMREGDVYALCPLLPKRWAPPPTLIPSLSVSVVANVATIEDDPTVDERERLLAQQQLQWMTDLDAQEPRVLDGGPGERQVQVYTRPERPGAIPRLQGPFYLVADPDSSDELDTMITDVLVIGRRTETDRLMMGEDDQDLDFGDIDDQGLSLNVVCLVSTSGQVRIYLDVDGVQAQWLPPKDLKRRLESPSLLAFQAIDTMSPVEVSDEGWPVFSTDVTSRYNFFVTHHAAITSISLTPWVFRLEGELTADYEAGVDFRIGLLAKAQSGRDRIFAQPTADVSVPLAGCVAIRDPDLGYFVLSATPYDAVALTLEPPEADLAPAWRLETASPSPGSPAGSAMAPLDFYESRPAFNPPYAFDQDSSLPTLLQRLKTSRHKTVVGQEVKLSPLTLQILTEAHKVLSEETFKLGLAVAELFRRCELLQTEMREQVCKVNEVKGKVDAISGAGRDDEDSDKTAYDRRIAEARERRDRLAERVDGLRKLVNRATARELSVKERSWADEVRALAGSVLDEVEPGPAGPRSQLARQQWKRRLEEVVGLRAELVGDAAELSREAAAGAEDKDTNKPRASELRIPREIRQRKMQQVQGLLSRESALVEALTARLERLQTEM</sequence>
<keyword evidence="8 11" id="KW-0472">Membrane</keyword>
<feature type="transmembrane region" description="Helical" evidence="11">
    <location>
        <begin position="236"/>
        <end position="255"/>
    </location>
</feature>
<reference evidence="12 13" key="1">
    <citation type="journal article" date="2015" name="BMC Genomics">
        <title>Insights from the genome of Ophiocordyceps polyrhachis-furcata to pathogenicity and host specificity in insect fungi.</title>
        <authorList>
            <person name="Wichadakul D."/>
            <person name="Kobmoo N."/>
            <person name="Ingsriswang S."/>
            <person name="Tangphatsornruang S."/>
            <person name="Chantasingh D."/>
            <person name="Luangsa-ard J.J."/>
            <person name="Eurwilaichitr L."/>
        </authorList>
    </citation>
    <scope>NUCLEOTIDE SEQUENCE [LARGE SCALE GENOMIC DNA]</scope>
    <source>
        <strain evidence="12 13">BCC 54312</strain>
    </source>
</reference>
<dbReference type="Pfam" id="PF03169">
    <property type="entry name" value="OPT"/>
    <property type="match status" value="1"/>
</dbReference>
<dbReference type="GO" id="GO:0035673">
    <property type="term" value="F:oligopeptide transmembrane transporter activity"/>
    <property type="evidence" value="ECO:0007669"/>
    <property type="project" value="InterPro"/>
</dbReference>
<evidence type="ECO:0000256" key="2">
    <source>
        <dbReference type="ARBA" id="ARBA00008807"/>
    </source>
</evidence>
<evidence type="ECO:0000256" key="5">
    <source>
        <dbReference type="ARBA" id="ARBA00022856"/>
    </source>
</evidence>
<dbReference type="GO" id="GO:0016020">
    <property type="term" value="C:membrane"/>
    <property type="evidence" value="ECO:0007669"/>
    <property type="project" value="UniProtKB-SubCell"/>
</dbReference>
<feature type="transmembrane region" description="Helical" evidence="11">
    <location>
        <begin position="130"/>
        <end position="148"/>
    </location>
</feature>
<evidence type="ECO:0000256" key="1">
    <source>
        <dbReference type="ARBA" id="ARBA00004141"/>
    </source>
</evidence>
<dbReference type="OrthoDB" id="9986677at2759"/>
<comment type="similarity">
    <text evidence="2">Belongs to the oligopeptide OPT transporter family.</text>
</comment>
<dbReference type="Proteomes" id="UP000253664">
    <property type="component" value="Unassembled WGS sequence"/>
</dbReference>
<feature type="compositionally biased region" description="Basic and acidic residues" evidence="10">
    <location>
        <begin position="1556"/>
        <end position="1571"/>
    </location>
</feature>
<feature type="transmembrane region" description="Helical" evidence="11">
    <location>
        <begin position="323"/>
        <end position="341"/>
    </location>
</feature>
<keyword evidence="7 11" id="KW-1133">Transmembrane helix</keyword>
<feature type="region of interest" description="Disordered" evidence="10">
    <location>
        <begin position="1551"/>
        <end position="1571"/>
    </location>
</feature>
<feature type="transmembrane region" description="Helical" evidence="11">
    <location>
        <begin position="178"/>
        <end position="197"/>
    </location>
</feature>
<feature type="transmembrane region" description="Helical" evidence="11">
    <location>
        <begin position="653"/>
        <end position="675"/>
    </location>
</feature>
<feature type="transmembrane region" description="Helical" evidence="11">
    <location>
        <begin position="704"/>
        <end position="720"/>
    </location>
</feature>
<feature type="transmembrane region" description="Helical" evidence="11">
    <location>
        <begin position="209"/>
        <end position="230"/>
    </location>
</feature>
<evidence type="ECO:0000256" key="7">
    <source>
        <dbReference type="ARBA" id="ARBA00022989"/>
    </source>
</evidence>
<dbReference type="InterPro" id="IPR004648">
    <property type="entry name" value="Oligpept_transpt"/>
</dbReference>
<gene>
    <name evidence="12" type="ORF">L249_8029</name>
</gene>
<protein>
    <submittedName>
        <fullName evidence="12">Uncharacterized protein</fullName>
    </submittedName>
</protein>
<feature type="transmembrane region" description="Helical" evidence="11">
    <location>
        <begin position="276"/>
        <end position="303"/>
    </location>
</feature>
<feature type="transmembrane region" description="Helical" evidence="11">
    <location>
        <begin position="425"/>
        <end position="447"/>
    </location>
</feature>